<feature type="transmembrane region" description="Helical" evidence="1">
    <location>
        <begin position="12"/>
        <end position="30"/>
    </location>
</feature>
<dbReference type="EMBL" id="RYZS01000001">
    <property type="protein sequence ID" value="RVU93681.1"/>
    <property type="molecule type" value="Genomic_DNA"/>
</dbReference>
<dbReference type="RefSeq" id="WP_127978117.1">
    <property type="nucleotide sequence ID" value="NZ_CAAKOC010000127.1"/>
</dbReference>
<evidence type="ECO:0000313" key="3">
    <source>
        <dbReference type="EMBL" id="RVU93681.1"/>
    </source>
</evidence>
<evidence type="ECO:0000256" key="1">
    <source>
        <dbReference type="SAM" id="Phobius"/>
    </source>
</evidence>
<reference evidence="2" key="2">
    <citation type="submission" date="2023-03" db="EMBL/GenBank/DDBJ databases">
        <authorList>
            <person name="Shen W."/>
            <person name="Cai J."/>
        </authorList>
    </citation>
    <scope>NUCLEOTIDE SEQUENCE</scope>
    <source>
        <strain evidence="2">P33-2</strain>
    </source>
</reference>
<dbReference type="Proteomes" id="UP001260773">
    <property type="component" value="Unassembled WGS sequence"/>
</dbReference>
<dbReference type="EMBL" id="JARPWH010000273">
    <property type="protein sequence ID" value="MDT2405296.1"/>
    <property type="molecule type" value="Genomic_DNA"/>
</dbReference>
<comment type="caution">
    <text evidence="4">The sequence shown here is derived from an EMBL/GenBank/DDBJ whole genome shotgun (WGS) entry which is preliminary data.</text>
</comment>
<name>A0A437ULM0_ENTAV</name>
<evidence type="ECO:0000313" key="2">
    <source>
        <dbReference type="EMBL" id="MDT2405296.1"/>
    </source>
</evidence>
<evidence type="ECO:0000313" key="4">
    <source>
        <dbReference type="EMBL" id="RVU94532.1"/>
    </source>
</evidence>
<dbReference type="EMBL" id="RYZS01000001">
    <property type="protein sequence ID" value="RVU94532.1"/>
    <property type="molecule type" value="Genomic_DNA"/>
</dbReference>
<proteinExistence type="predicted"/>
<gene>
    <name evidence="3" type="ORF">EK398_01715</name>
    <name evidence="4" type="ORF">EK398_06550</name>
    <name evidence="2" type="ORF">P7D43_23405</name>
</gene>
<keyword evidence="1" id="KW-0472">Membrane</keyword>
<accession>A0A437ULM0</accession>
<sequence>MDKNSFFTLDNISKVVAMLVAIFTVWNIIINSQQIKKLNDEKNKAEKFEQAKFISTWSTEFGGNTQKVNLNNADNTPVYNVFVFLASSQNRNGKLNEYLKFAIGKDAQSYATYIDVLPPGSYQITMESPGVAAGGTHAIPFMFFTDYKNTQWVRYPSGKLAPYNDYEKTFQELGFNPPYGIGSLEEK</sequence>
<dbReference type="Proteomes" id="UP000288388">
    <property type="component" value="Unassembled WGS sequence"/>
</dbReference>
<keyword evidence="1" id="KW-1133">Transmembrane helix</keyword>
<keyword evidence="1" id="KW-0812">Transmembrane</keyword>
<dbReference type="AlphaFoldDB" id="A0A437ULM0"/>
<evidence type="ECO:0000313" key="5">
    <source>
        <dbReference type="Proteomes" id="UP000288388"/>
    </source>
</evidence>
<reference evidence="4 5" key="1">
    <citation type="submission" date="2018-12" db="EMBL/GenBank/DDBJ databases">
        <title>A novel vanA-carrying plasmid in a clinical isolate of Enterococcus avium.</title>
        <authorList>
            <person name="Bernasconi O.J."/>
            <person name="Luzzaro F."/>
            <person name="Endimiani A."/>
        </authorList>
    </citation>
    <scope>NUCLEOTIDE SEQUENCE [LARGE SCALE GENOMIC DNA]</scope>
    <source>
        <strain evidence="4 5">LC0559/18</strain>
    </source>
</reference>
<protein>
    <submittedName>
        <fullName evidence="4">Uncharacterized protein</fullName>
    </submittedName>
</protein>
<organism evidence="4 5">
    <name type="scientific">Enterococcus avium</name>
    <name type="common">Streptococcus avium</name>
    <dbReference type="NCBI Taxonomy" id="33945"/>
    <lineage>
        <taxon>Bacteria</taxon>
        <taxon>Bacillati</taxon>
        <taxon>Bacillota</taxon>
        <taxon>Bacilli</taxon>
        <taxon>Lactobacillales</taxon>
        <taxon>Enterococcaceae</taxon>
        <taxon>Enterococcus</taxon>
    </lineage>
</organism>